<comment type="caution">
    <text evidence="2">The sequence shown here is derived from an EMBL/GenBank/DDBJ whole genome shotgun (WGS) entry which is preliminary data.</text>
</comment>
<dbReference type="Proteomes" id="UP000276128">
    <property type="component" value="Unassembled WGS sequence"/>
</dbReference>
<protein>
    <submittedName>
        <fullName evidence="2">Uncharacterized protein</fullName>
    </submittedName>
</protein>
<accession>A0A430JAU2</accession>
<dbReference type="EMBL" id="RXHU01000056">
    <property type="protein sequence ID" value="RTE08169.1"/>
    <property type="molecule type" value="Genomic_DNA"/>
</dbReference>
<feature type="compositionally biased region" description="Basic and acidic residues" evidence="1">
    <location>
        <begin position="36"/>
        <end position="45"/>
    </location>
</feature>
<keyword evidence="3" id="KW-1185">Reference proteome</keyword>
<sequence length="77" mass="8402">MDISNIEAKEVASGEAVKPKRGRPPKAEALTGARAAEMRVKKETAPKLSGKPLPWTESLPVEWQELYLAVSREVSGE</sequence>
<proteinExistence type="predicted"/>
<reference evidence="2 3" key="1">
    <citation type="submission" date="2018-12" db="EMBL/GenBank/DDBJ databases">
        <title>Bacillus ochoae sp. nov., Paenibacillus whitsoniae sp. nov., Paenibacillus spiritus sp. nov. Isolated from the Mars Exploration Rover during spacecraft assembly.</title>
        <authorList>
            <person name="Seuylemezian A."/>
            <person name="Vaishampayan P."/>
        </authorList>
    </citation>
    <scope>NUCLEOTIDE SEQUENCE [LARGE SCALE GENOMIC DNA]</scope>
    <source>
        <strain evidence="2 3">MER 54</strain>
    </source>
</reference>
<gene>
    <name evidence="2" type="ORF">EJQ19_18950</name>
</gene>
<feature type="region of interest" description="Disordered" evidence="1">
    <location>
        <begin position="1"/>
        <end position="54"/>
    </location>
</feature>
<evidence type="ECO:0000313" key="2">
    <source>
        <dbReference type="EMBL" id="RTE08169.1"/>
    </source>
</evidence>
<evidence type="ECO:0000256" key="1">
    <source>
        <dbReference type="SAM" id="MobiDB-lite"/>
    </source>
</evidence>
<organism evidence="2 3">
    <name type="scientific">Paenibacillus whitsoniae</name>
    <dbReference type="NCBI Taxonomy" id="2496558"/>
    <lineage>
        <taxon>Bacteria</taxon>
        <taxon>Bacillati</taxon>
        <taxon>Bacillota</taxon>
        <taxon>Bacilli</taxon>
        <taxon>Bacillales</taxon>
        <taxon>Paenibacillaceae</taxon>
        <taxon>Paenibacillus</taxon>
    </lineage>
</organism>
<dbReference type="RefSeq" id="WP_126142804.1">
    <property type="nucleotide sequence ID" value="NZ_RXHU01000056.1"/>
</dbReference>
<evidence type="ECO:0000313" key="3">
    <source>
        <dbReference type="Proteomes" id="UP000276128"/>
    </source>
</evidence>
<dbReference type="AlphaFoldDB" id="A0A430JAU2"/>
<name>A0A430JAU2_9BACL</name>